<organism evidence="1 2">
    <name type="scientific">Yoonia ponticola</name>
    <dbReference type="NCBI Taxonomy" id="1524255"/>
    <lineage>
        <taxon>Bacteria</taxon>
        <taxon>Pseudomonadati</taxon>
        <taxon>Pseudomonadota</taxon>
        <taxon>Alphaproteobacteria</taxon>
        <taxon>Rhodobacterales</taxon>
        <taxon>Paracoccaceae</taxon>
        <taxon>Yoonia</taxon>
    </lineage>
</organism>
<accession>A0A7W9EYI6</accession>
<dbReference type="AlphaFoldDB" id="A0A7W9EYI6"/>
<evidence type="ECO:0000313" key="1">
    <source>
        <dbReference type="EMBL" id="MBB5721165.1"/>
    </source>
</evidence>
<comment type="caution">
    <text evidence="1">The sequence shown here is derived from an EMBL/GenBank/DDBJ whole genome shotgun (WGS) entry which is preliminary data.</text>
</comment>
<evidence type="ECO:0000313" key="2">
    <source>
        <dbReference type="Proteomes" id="UP000535415"/>
    </source>
</evidence>
<dbReference type="Proteomes" id="UP000535415">
    <property type="component" value="Unassembled WGS sequence"/>
</dbReference>
<dbReference type="EMBL" id="JACIJM010000002">
    <property type="protein sequence ID" value="MBB5721165.1"/>
    <property type="molecule type" value="Genomic_DNA"/>
</dbReference>
<keyword evidence="2" id="KW-1185">Reference proteome</keyword>
<reference evidence="1 2" key="1">
    <citation type="submission" date="2020-08" db="EMBL/GenBank/DDBJ databases">
        <title>Genomic Encyclopedia of Type Strains, Phase IV (KMG-IV): sequencing the most valuable type-strain genomes for metagenomic binning, comparative biology and taxonomic classification.</title>
        <authorList>
            <person name="Goeker M."/>
        </authorList>
    </citation>
    <scope>NUCLEOTIDE SEQUENCE [LARGE SCALE GENOMIC DNA]</scope>
    <source>
        <strain evidence="1 2">DSM 101064</strain>
    </source>
</reference>
<protein>
    <submittedName>
        <fullName evidence="1">Uncharacterized protein</fullName>
    </submittedName>
</protein>
<proteinExistence type="predicted"/>
<gene>
    <name evidence="1" type="ORF">FHS72_000772</name>
</gene>
<name>A0A7W9EYI6_9RHOB</name>
<sequence length="45" mass="4707">MTYIGLGGRLSFRVASLRAVALEASVPAETLALTLKLTRAKLSCG</sequence>